<gene>
    <name evidence="8" type="ORF">LTR84_012755</name>
</gene>
<protein>
    <recommendedName>
        <fullName evidence="7">Major facilitator superfamily (MFS) profile domain-containing protein</fullName>
    </recommendedName>
</protein>
<dbReference type="InterPro" id="IPR011701">
    <property type="entry name" value="MFS"/>
</dbReference>
<evidence type="ECO:0000256" key="4">
    <source>
        <dbReference type="ARBA" id="ARBA00022989"/>
    </source>
</evidence>
<keyword evidence="5 6" id="KW-0472">Membrane</keyword>
<dbReference type="FunFam" id="1.20.1250.20:FF:000013">
    <property type="entry name" value="MFS general substrate transporter"/>
    <property type="match status" value="1"/>
</dbReference>
<sequence>MEKEGLDHTTHDTSIEEEVGRIEVREATDTIDPAIVRSLKRKADLIIIPTLATTYLFNSLDRSNLSNAHTAGLVQDLNMSGNQFSLALTYYFIPFCICGPPAGMLSKQFSAKYSIPVMMLGFGAASLATSFVTNFGQLVACRCLVGVFEAGFLTAVVYYLSIWYTRTEIASRIGVFYAALVASSAFGGLISYGTFQMKTHHYQWFYLFIIEGSLTICVALATFFIIPKSIRSCRFLTEAEKDAAETRILAESAETLESKFSWRQALSEWKTPHPYVRIVVAITYSTLLTSNNNFLAIIVGRLGYDTVKTNLYTVAPSLVAAVFLVAATFSSDHFRERGIHMVVSLAISVVGYILLITVNLDNIGLTYFAIFMTTVGAYPMSPINNAWIVSNIPNLNARAFTSAMLISIANTAGLISSNILIASEAPRYVTSCWVNLGAAILCLITCAGYSGWMRWENRRRDRVQGVSGQEYITRGVTGTTDPRFRFCP</sequence>
<feature type="transmembrane region" description="Helical" evidence="6">
    <location>
        <begin position="113"/>
        <end position="133"/>
    </location>
</feature>
<feature type="transmembrane region" description="Helical" evidence="6">
    <location>
        <begin position="399"/>
        <end position="421"/>
    </location>
</feature>
<dbReference type="Gene3D" id="1.20.1250.20">
    <property type="entry name" value="MFS general substrate transporter like domains"/>
    <property type="match status" value="2"/>
</dbReference>
<evidence type="ECO:0000256" key="2">
    <source>
        <dbReference type="ARBA" id="ARBA00022448"/>
    </source>
</evidence>
<feature type="transmembrane region" description="Helical" evidence="6">
    <location>
        <begin position="275"/>
        <end position="299"/>
    </location>
</feature>
<name>A0AAV9NIL9_9EURO</name>
<feature type="transmembrane region" description="Helical" evidence="6">
    <location>
        <begin position="341"/>
        <end position="360"/>
    </location>
</feature>
<dbReference type="GeneID" id="89980897"/>
<accession>A0AAV9NIL9</accession>
<proteinExistence type="predicted"/>
<dbReference type="EMBL" id="JAVRRD010000008">
    <property type="protein sequence ID" value="KAK5056202.1"/>
    <property type="molecule type" value="Genomic_DNA"/>
</dbReference>
<comment type="subcellular location">
    <subcellularLocation>
        <location evidence="1">Membrane</location>
        <topology evidence="1">Multi-pass membrane protein</topology>
    </subcellularLocation>
</comment>
<evidence type="ECO:0000256" key="1">
    <source>
        <dbReference type="ARBA" id="ARBA00004141"/>
    </source>
</evidence>
<dbReference type="RefSeq" id="XP_064708172.1">
    <property type="nucleotide sequence ID" value="XM_064856272.1"/>
</dbReference>
<evidence type="ECO:0000313" key="8">
    <source>
        <dbReference type="EMBL" id="KAK5056202.1"/>
    </source>
</evidence>
<organism evidence="8 9">
    <name type="scientific">Exophiala bonariae</name>
    <dbReference type="NCBI Taxonomy" id="1690606"/>
    <lineage>
        <taxon>Eukaryota</taxon>
        <taxon>Fungi</taxon>
        <taxon>Dikarya</taxon>
        <taxon>Ascomycota</taxon>
        <taxon>Pezizomycotina</taxon>
        <taxon>Eurotiomycetes</taxon>
        <taxon>Chaetothyriomycetidae</taxon>
        <taxon>Chaetothyriales</taxon>
        <taxon>Herpotrichiellaceae</taxon>
        <taxon>Exophiala</taxon>
    </lineage>
</organism>
<evidence type="ECO:0000256" key="3">
    <source>
        <dbReference type="ARBA" id="ARBA00022692"/>
    </source>
</evidence>
<dbReference type="GO" id="GO:0022857">
    <property type="term" value="F:transmembrane transporter activity"/>
    <property type="evidence" value="ECO:0007669"/>
    <property type="project" value="InterPro"/>
</dbReference>
<comment type="caution">
    <text evidence="8">The sequence shown here is derived from an EMBL/GenBank/DDBJ whole genome shotgun (WGS) entry which is preliminary data.</text>
</comment>
<evidence type="ECO:0000259" key="7">
    <source>
        <dbReference type="PROSITE" id="PS50850"/>
    </source>
</evidence>
<feature type="transmembrane region" description="Helical" evidence="6">
    <location>
        <begin position="366"/>
        <end position="387"/>
    </location>
</feature>
<keyword evidence="4 6" id="KW-1133">Transmembrane helix</keyword>
<dbReference type="InterPro" id="IPR036259">
    <property type="entry name" value="MFS_trans_sf"/>
</dbReference>
<feature type="transmembrane region" description="Helical" evidence="6">
    <location>
        <begin position="173"/>
        <end position="192"/>
    </location>
</feature>
<evidence type="ECO:0000256" key="5">
    <source>
        <dbReference type="ARBA" id="ARBA00023136"/>
    </source>
</evidence>
<evidence type="ECO:0000256" key="6">
    <source>
        <dbReference type="SAM" id="Phobius"/>
    </source>
</evidence>
<feature type="transmembrane region" description="Helical" evidence="6">
    <location>
        <begin position="204"/>
        <end position="226"/>
    </location>
</feature>
<dbReference type="PANTHER" id="PTHR43791">
    <property type="entry name" value="PERMEASE-RELATED"/>
    <property type="match status" value="1"/>
</dbReference>
<feature type="transmembrane region" description="Helical" evidence="6">
    <location>
        <begin position="433"/>
        <end position="452"/>
    </location>
</feature>
<keyword evidence="3 6" id="KW-0812">Transmembrane</keyword>
<dbReference type="Pfam" id="PF07690">
    <property type="entry name" value="MFS_1"/>
    <property type="match status" value="1"/>
</dbReference>
<dbReference type="Proteomes" id="UP001358417">
    <property type="component" value="Unassembled WGS sequence"/>
</dbReference>
<feature type="transmembrane region" description="Helical" evidence="6">
    <location>
        <begin position="139"/>
        <end position="161"/>
    </location>
</feature>
<dbReference type="AlphaFoldDB" id="A0AAV9NIL9"/>
<dbReference type="FunFam" id="1.20.1250.20:FF:000188">
    <property type="entry name" value="MFS general substrate transporter"/>
    <property type="match status" value="1"/>
</dbReference>
<dbReference type="SUPFAM" id="SSF103473">
    <property type="entry name" value="MFS general substrate transporter"/>
    <property type="match status" value="1"/>
</dbReference>
<dbReference type="PROSITE" id="PS50850">
    <property type="entry name" value="MFS"/>
    <property type="match status" value="1"/>
</dbReference>
<feature type="domain" description="Major facilitator superfamily (MFS) profile" evidence="7">
    <location>
        <begin position="47"/>
        <end position="454"/>
    </location>
</feature>
<dbReference type="InterPro" id="IPR020846">
    <property type="entry name" value="MFS_dom"/>
</dbReference>
<dbReference type="PANTHER" id="PTHR43791:SF50">
    <property type="entry name" value="TRANSPORTER, PUTATIVE (AFU_ORTHOLOGUE AFUA_2G00840)-RELATED"/>
    <property type="match status" value="1"/>
</dbReference>
<keyword evidence="2" id="KW-0813">Transport</keyword>
<reference evidence="8 9" key="1">
    <citation type="submission" date="2023-08" db="EMBL/GenBank/DDBJ databases">
        <title>Black Yeasts Isolated from many extreme environments.</title>
        <authorList>
            <person name="Coleine C."/>
            <person name="Stajich J.E."/>
            <person name="Selbmann L."/>
        </authorList>
    </citation>
    <scope>NUCLEOTIDE SEQUENCE [LARGE SCALE GENOMIC DNA]</scope>
    <source>
        <strain evidence="8 9">CCFEE 5792</strain>
    </source>
</reference>
<feature type="transmembrane region" description="Helical" evidence="6">
    <location>
        <begin position="311"/>
        <end position="329"/>
    </location>
</feature>
<evidence type="ECO:0000313" key="9">
    <source>
        <dbReference type="Proteomes" id="UP001358417"/>
    </source>
</evidence>
<dbReference type="GO" id="GO:0016020">
    <property type="term" value="C:membrane"/>
    <property type="evidence" value="ECO:0007669"/>
    <property type="project" value="UniProtKB-SubCell"/>
</dbReference>
<keyword evidence="9" id="KW-1185">Reference proteome</keyword>